<protein>
    <recommendedName>
        <fullName evidence="3">DNA topoisomerase</fullName>
        <ecNumber evidence="3">5.6.2.1</ecNumber>
    </recommendedName>
</protein>
<dbReference type="GO" id="GO:0003917">
    <property type="term" value="F:DNA topoisomerase type I (single strand cut, ATP-independent) activity"/>
    <property type="evidence" value="ECO:0007669"/>
    <property type="project" value="UniProtKB-EC"/>
</dbReference>
<dbReference type="InterPro" id="IPR003602">
    <property type="entry name" value="Topo_IA_DNA-bd_dom"/>
</dbReference>
<comment type="catalytic activity">
    <reaction evidence="1">
        <text>ATP-independent breakage of single-stranded DNA, followed by passage and rejoining.</text>
        <dbReference type="EC" id="5.6.2.1"/>
    </reaction>
</comment>
<keyword evidence="6" id="KW-0413">Isomerase</keyword>
<keyword evidence="5" id="KW-0238">DNA-binding</keyword>
<sequence>MATLIITEKNQAAIAIADAIGKYKTLKKSRGLNLYEIPSRKIYIIPLRGHILEHRNTSAYSSWTKTNPREIITKPNAIKKVPKSYAAPYITLLKEYSLLSNHCIIGTDADVEGCNIGLFDALPFVKKLNPNIKVSQLWLSSLQKDEILRKLNNLITPKFSWGETAEARALIDAFIGFSATREVSNTFRPILNKFGVQFTSIGRVQTSLLYLIFLREQEITKFLPEPYFLIDAVLSHDKGIFKAHHQLNPFKKTQESNVKQIYQKIKFEKSAKVTDNSQNIRKKSPPTPLNTSKALILLTRTLGIPANIALRTINALYLNKIISYPRTDSDIYKNDFIHIGIITSFSSHSQYGTYTNNLLKNNRIIPTKGKKDAGDHPPITPLESLEDISPKFENRLQKKVYNLLARHYLALFGQEATESTQNLKLLIKNEPFSAQRVSLISEGFLEIAPFLKPKYEEKIQITREVIPINEILFTTKETKPPPRYSDTSLLKLMEKNHLGTKSTRPSIIKILETRKLIQRTQNKYYITELGKFLIESLIKIWLPFLKPHFTAGVEERLEEIKNKRKTMESVVNEVRIEFLELFDKFLANKPEIISKASNYKMNFSVPLTSSLCPFCNKKPMKFINLKKKRFLVCSDENCKKFLSLPKNGKLELLDSTCSICNFNVFKISLKKNNKFYQYFICPECWNKSFKDNSGKGFCSKCEDFRIMKGKCIRQ</sequence>
<dbReference type="SMART" id="SM00436">
    <property type="entry name" value="TOP1Bc"/>
    <property type="match status" value="1"/>
</dbReference>
<dbReference type="SMART" id="SM00437">
    <property type="entry name" value="TOP1Ac"/>
    <property type="match status" value="1"/>
</dbReference>
<evidence type="ECO:0000256" key="5">
    <source>
        <dbReference type="ARBA" id="ARBA00023125"/>
    </source>
</evidence>
<evidence type="ECO:0000256" key="1">
    <source>
        <dbReference type="ARBA" id="ARBA00000213"/>
    </source>
</evidence>
<dbReference type="Gene3D" id="3.40.50.140">
    <property type="match status" value="1"/>
</dbReference>
<comment type="caution">
    <text evidence="8">The sequence shown here is derived from an EMBL/GenBank/DDBJ whole genome shotgun (WGS) entry which is preliminary data.</text>
</comment>
<dbReference type="Pfam" id="PF01751">
    <property type="entry name" value="Toprim"/>
    <property type="match status" value="1"/>
</dbReference>
<proteinExistence type="inferred from homology"/>
<dbReference type="InterPro" id="IPR023405">
    <property type="entry name" value="Topo_IA_core_domain"/>
</dbReference>
<dbReference type="Gene3D" id="1.10.460.10">
    <property type="entry name" value="Topoisomerase I, domain 2"/>
    <property type="match status" value="1"/>
</dbReference>
<dbReference type="GO" id="GO:0006265">
    <property type="term" value="P:DNA topological change"/>
    <property type="evidence" value="ECO:0007669"/>
    <property type="project" value="InterPro"/>
</dbReference>
<dbReference type="GO" id="GO:0006310">
    <property type="term" value="P:DNA recombination"/>
    <property type="evidence" value="ECO:0007669"/>
    <property type="project" value="TreeGrafter"/>
</dbReference>
<dbReference type="InterPro" id="IPR013497">
    <property type="entry name" value="Topo_IA_cen"/>
</dbReference>
<evidence type="ECO:0000256" key="2">
    <source>
        <dbReference type="ARBA" id="ARBA00009446"/>
    </source>
</evidence>
<evidence type="ECO:0000259" key="7">
    <source>
        <dbReference type="PROSITE" id="PS52039"/>
    </source>
</evidence>
<dbReference type="PRINTS" id="PR00417">
    <property type="entry name" value="PRTPISMRASEI"/>
</dbReference>
<dbReference type="Gene3D" id="2.70.20.10">
    <property type="entry name" value="Topoisomerase I, domain 3"/>
    <property type="match status" value="1"/>
</dbReference>
<dbReference type="SUPFAM" id="SSF56712">
    <property type="entry name" value="Prokaryotic type I DNA topoisomerase"/>
    <property type="match status" value="1"/>
</dbReference>
<dbReference type="InterPro" id="IPR000380">
    <property type="entry name" value="Topo_IA"/>
</dbReference>
<dbReference type="EMBL" id="LAZR01003157">
    <property type="protein sequence ID" value="KKN21332.1"/>
    <property type="molecule type" value="Genomic_DNA"/>
</dbReference>
<dbReference type="PROSITE" id="PS52039">
    <property type="entry name" value="TOPO_IA_2"/>
    <property type="match status" value="1"/>
</dbReference>
<gene>
    <name evidence="8" type="ORF">LCGC14_0926470</name>
</gene>
<dbReference type="PANTHER" id="PTHR11390:SF21">
    <property type="entry name" value="DNA TOPOISOMERASE 3-ALPHA"/>
    <property type="match status" value="1"/>
</dbReference>
<dbReference type="EC" id="5.6.2.1" evidence="3"/>
<evidence type="ECO:0000313" key="8">
    <source>
        <dbReference type="EMBL" id="KKN21332.1"/>
    </source>
</evidence>
<dbReference type="GO" id="GO:0003677">
    <property type="term" value="F:DNA binding"/>
    <property type="evidence" value="ECO:0007669"/>
    <property type="project" value="UniProtKB-KW"/>
</dbReference>
<dbReference type="InterPro" id="IPR013825">
    <property type="entry name" value="Topo_IA_cen_sub2"/>
</dbReference>
<dbReference type="Gene3D" id="1.10.290.10">
    <property type="entry name" value="Topoisomerase I, domain 4"/>
    <property type="match status" value="1"/>
</dbReference>
<dbReference type="GO" id="GO:0006281">
    <property type="term" value="P:DNA repair"/>
    <property type="evidence" value="ECO:0007669"/>
    <property type="project" value="TreeGrafter"/>
</dbReference>
<evidence type="ECO:0000256" key="6">
    <source>
        <dbReference type="ARBA" id="ARBA00023235"/>
    </source>
</evidence>
<dbReference type="InterPro" id="IPR013826">
    <property type="entry name" value="Topo_IA_cen_sub3"/>
</dbReference>
<dbReference type="InterPro" id="IPR006171">
    <property type="entry name" value="TOPRIM_dom"/>
</dbReference>
<feature type="domain" description="Topo IA-type catalytic" evidence="7">
    <location>
        <begin position="158"/>
        <end position="582"/>
    </location>
</feature>
<dbReference type="InterPro" id="IPR013824">
    <property type="entry name" value="Topo_IA_cen_sub1"/>
</dbReference>
<name>A0A0F9PA55_9ZZZZ</name>
<reference evidence="8" key="1">
    <citation type="journal article" date="2015" name="Nature">
        <title>Complex archaea that bridge the gap between prokaryotes and eukaryotes.</title>
        <authorList>
            <person name="Spang A."/>
            <person name="Saw J.H."/>
            <person name="Jorgensen S.L."/>
            <person name="Zaremba-Niedzwiedzka K."/>
            <person name="Martijn J."/>
            <person name="Lind A.E."/>
            <person name="van Eijk R."/>
            <person name="Schleper C."/>
            <person name="Guy L."/>
            <person name="Ettema T.J."/>
        </authorList>
    </citation>
    <scope>NUCLEOTIDE SEQUENCE</scope>
</reference>
<comment type="similarity">
    <text evidence="2">Belongs to the type IA topoisomerase family.</text>
</comment>
<dbReference type="Pfam" id="PF01131">
    <property type="entry name" value="Topoisom_bac"/>
    <property type="match status" value="1"/>
</dbReference>
<evidence type="ECO:0000256" key="3">
    <source>
        <dbReference type="ARBA" id="ARBA00012891"/>
    </source>
</evidence>
<keyword evidence="4" id="KW-0799">Topoisomerase</keyword>
<dbReference type="PANTHER" id="PTHR11390">
    <property type="entry name" value="PROKARYOTIC DNA TOPOISOMERASE"/>
    <property type="match status" value="1"/>
</dbReference>
<organism evidence="8">
    <name type="scientific">marine sediment metagenome</name>
    <dbReference type="NCBI Taxonomy" id="412755"/>
    <lineage>
        <taxon>unclassified sequences</taxon>
        <taxon>metagenomes</taxon>
        <taxon>ecological metagenomes</taxon>
    </lineage>
</organism>
<dbReference type="AlphaFoldDB" id="A0A0F9PA55"/>
<dbReference type="InterPro" id="IPR003601">
    <property type="entry name" value="Topo_IA_2"/>
</dbReference>
<evidence type="ECO:0000256" key="4">
    <source>
        <dbReference type="ARBA" id="ARBA00023029"/>
    </source>
</evidence>
<accession>A0A0F9PA55</accession>